<feature type="region of interest" description="Disordered" evidence="1">
    <location>
        <begin position="2865"/>
        <end position="2916"/>
    </location>
</feature>
<feature type="domain" description="Filamentous haemagglutinin FhaB/tRNA nuclease CdiA-like TPS" evidence="2">
    <location>
        <begin position="93"/>
        <end position="213"/>
    </location>
</feature>
<dbReference type="InterPro" id="IPR025157">
    <property type="entry name" value="Hemagglutinin_rpt"/>
</dbReference>
<feature type="region of interest" description="Disordered" evidence="1">
    <location>
        <begin position="2432"/>
        <end position="2464"/>
    </location>
</feature>
<evidence type="ECO:0000313" key="5">
    <source>
        <dbReference type="Proteomes" id="UP000052019"/>
    </source>
</evidence>
<dbReference type="InterPro" id="IPR012334">
    <property type="entry name" value="Pectin_lyas_fold"/>
</dbReference>
<dbReference type="SMART" id="SM00912">
    <property type="entry name" value="Haemagg_act"/>
    <property type="match status" value="1"/>
</dbReference>
<keyword evidence="6" id="KW-1185">Reference proteome</keyword>
<dbReference type="InterPro" id="IPR024973">
    <property type="entry name" value="ESPR"/>
</dbReference>
<feature type="compositionally biased region" description="Polar residues" evidence="1">
    <location>
        <begin position="2437"/>
        <end position="2452"/>
    </location>
</feature>
<dbReference type="Pfam" id="PF15604">
    <property type="entry name" value="Ntox15"/>
    <property type="match status" value="1"/>
</dbReference>
<dbReference type="GO" id="GO:0003824">
    <property type="term" value="F:catalytic activity"/>
    <property type="evidence" value="ECO:0007669"/>
    <property type="project" value="UniProtKB-ARBA"/>
</dbReference>
<proteinExistence type="predicted"/>
<dbReference type="Proteomes" id="UP000052019">
    <property type="component" value="Unassembled WGS sequence"/>
</dbReference>
<dbReference type="InterPro" id="IPR011050">
    <property type="entry name" value="Pectin_lyase_fold/virulence"/>
</dbReference>
<reference evidence="4 6" key="2">
    <citation type="submission" date="2016-10" db="EMBL/GenBank/DDBJ databases">
        <authorList>
            <person name="Varghese N."/>
            <person name="Submissions S."/>
        </authorList>
    </citation>
    <scope>NUCLEOTIDE SEQUENCE [LARGE SCALE GENOMIC DNA]</scope>
    <source>
        <strain evidence="4 6">BS3111</strain>
    </source>
</reference>
<dbReference type="SUPFAM" id="SSF51126">
    <property type="entry name" value="Pectin lyase-like"/>
    <property type="match status" value="1"/>
</dbReference>
<gene>
    <name evidence="4" type="ORF">SAMN04490205_0302</name>
    <name evidence="3" type="ORF">TU79_06675</name>
</gene>
<organism evidence="3 5">
    <name type="scientific">Pseudomonas trivialis</name>
    <dbReference type="NCBI Taxonomy" id="200450"/>
    <lineage>
        <taxon>Bacteria</taxon>
        <taxon>Pseudomonadati</taxon>
        <taxon>Pseudomonadota</taxon>
        <taxon>Gammaproteobacteria</taxon>
        <taxon>Pseudomonadales</taxon>
        <taxon>Pseudomonadaceae</taxon>
        <taxon>Pseudomonas</taxon>
    </lineage>
</organism>
<dbReference type="Pfam" id="PF05860">
    <property type="entry name" value="TPS"/>
    <property type="match status" value="1"/>
</dbReference>
<dbReference type="RefSeq" id="WP_057007264.1">
    <property type="nucleotide sequence ID" value="NZ_JYLK01000003.1"/>
</dbReference>
<dbReference type="EMBL" id="LT629760">
    <property type="protein sequence ID" value="SDR75870.1"/>
    <property type="molecule type" value="Genomic_DNA"/>
</dbReference>
<evidence type="ECO:0000313" key="4">
    <source>
        <dbReference type="EMBL" id="SDR75870.1"/>
    </source>
</evidence>
<dbReference type="NCBIfam" id="TIGR01901">
    <property type="entry name" value="adhes_NPXG"/>
    <property type="match status" value="1"/>
</dbReference>
<dbReference type="InterPro" id="IPR008638">
    <property type="entry name" value="FhaB/CdiA-like_TPS"/>
</dbReference>
<accession>A0A0R2ZWT8</accession>
<dbReference type="Gene3D" id="2.160.20.10">
    <property type="entry name" value="Single-stranded right-handed beta-helix, Pectin lyase-like"/>
    <property type="match status" value="1"/>
</dbReference>
<dbReference type="InterPro" id="IPR010069">
    <property type="entry name" value="CdiA_FHA1_rpt"/>
</dbReference>
<dbReference type="NCBIfam" id="TIGR01731">
    <property type="entry name" value="fil_hemag_20aa"/>
    <property type="match status" value="22"/>
</dbReference>
<name>A0A0R2ZWT8_9PSED</name>
<dbReference type="Pfam" id="PF13332">
    <property type="entry name" value="Fil_haemagg_2"/>
    <property type="match status" value="3"/>
</dbReference>
<sequence>MNKHLYRIVFNKARGLLMVVAENVTSQVKAPGTRVSLTTASAGCTATLGPMRFALMIALGLVSWSAVPAWAAGTIVADPAAAAGQRPTVIQSANGTPQVNIQAPSAAGVSRNTYNQFDVDPRGVILNNSGANTQTQLGGWIEGNAAMAKGSARVILNEVNASNPSQLRGYVEVAGQRAQVVIANPAGITCDGCGFINANRATLSTGQVQLENGSISGYTVNGGTLNIQGKGLDSRDADYTDLIARTVQVNAGIWANDLKVTAGRNQVNADNTQAKPQAGADGDKPAVGIDVAQLGGMYAGKIVLVGTESGVGMRNAGQIGAMAGEVVVSADGKLHNMGTISGTTATRITATSVDNSGSLYAKGDLNLTSSGDIDNSGTIASQNQTTLSAKSIRSTQGSSLAAGAGVDGKLGSSGNLAVRATHVKAQGQNLAAGDVSIQADDLDLSGSQTQGRNVTLTANNGDSNLSGSRVDASQTLAANATKTLRTDSASVNADNLQLNAGDLSNVGGELVQTGVADTSINATVSLDNRSGRIASNATNTRISAGRIDNGSGSIEHAGKGSLGIQANQLGSTKGSIASNGSVSIKADDVVLDEGLAQGQQLTLQARTLSNQYGRILQTGLEPLQINVSEQFNNQNGQVSSPGAVAIDVGTLNNQNGKVVATDGGLLTVTASDLIDNSGGTLAASGGAELSGARLENAQGTLSAGSTLQARFGQLNNIGGTLASTQGMAIIAGQFNNTHGVLGSVQSGLSVNVTDGALNNDAGRLEAQGDIAVAAQGVNNHSGVISGLALDLNSNGNLFDNSDGTLDARATLDLRSGELRNAAGLIQSAGKLFIDTGNQALNNLDSGTTKGISGQDAVEIRSASVNNSTGFLSTKGNLLLTASDVVNTNGGQIIGEKTVHVDGARLDNRGGQLQSLGDVELALGQALINQGGLVRSAGALNLSTDVLDNSATQGTNLGLEGRSMNLAVNTFNNQTGAVHTDEGLLLGVSQTLNNQSGLISSTGDLTIHDRDTAQRRQSVNNLDGTLIAGKLLSLNAAYYSGTGRALSLGDINFRLQSGLDLSGQIQANNNVDLSTAGALNNTGRLLAGKSLLVSAQTLDNSANAEISAGQVRLNVADTLTNRGLIDGQQVRVQAATLNNLGTARLYGDQLAIATSTLNNLDENGTAATIAARESLNIGTATLNNREQSLVFSAGDLAIGGTLSALDTAEGRAQLLTNASATLEALGDLSLNVQSVRNTNEHFSTRDVEVSRTPEQEFQLTGSTNRYQANEISLRHDEVNYLVTPEGQRDNWNRYDYTRVVNETQIATSAPAQILSGGTMQISAGDVLNDKSRIIAGGLLQADVTSLTNTEVSGQRTTVDSGSVTNFYRIQRKGRDRQGANTAAYTPAPLIQDISLQPTVFAQNTAVSGTGTQISARGTQAVGQQIASTGTVSAPAARTFQVAPIVQVAAQTTQNAQGVAEQIRTGGPSLELPNNSLFTTHPQTTSNYLVETDPRFASYRTWLSSDYMLERLQVDPALTQQRLGDGFYEQKLIREQVAQLTGRRFLDGYANDEAQYRALIDNAVTLANQWQLVPGIELSPEQMAQLTSDIVWLVQKKVTLANGETRNVLVPQVYVRVQESDLNGSGSLIAGQRLNLNIAGDLVNSGSLAGRSVMAITAQNIENLGGRIQADKVSLTARDNLDNLGGLIGATDTLAINAGQNVNVVSNSRDSSSTQGTRTNLSRVAGLFVSGAGGTMDVNAGKDLNLTGAQVVNAGAGGSTSLQAGNNINLTTVGEAHQQSVNWNGSNWRKDASQTEVGSTIQGQGDVRLSAGQDLNARGASVTSQQGAIIADAGRDVNLTAAQNTQFADEAHKFKGSNGLFSSKTTTTRDTVNQTQAQGSTLSAEKTYVQAGRDINVSGSNVVSTNQTVLAADNNINIEAATESSSERHDKSVKKSGLFSGGGIAVTLGTQQQTVKDLTTSQTAAASTVGSTKGDVLMEAGKGYRQVGSQVSAPEGSVDITGQTIDVVEARNTSKRERETLFKQTGFTLTVTNPVISAIQTTQQMKQASEKTDDGRMKALAAATVLLAGNNAATAVAMDPGAAGGINISLSLGTKKNESKTTQISESAAGSSITAGNDVRLRATGAGAASDITVQGSQIKAGRNVSLLADGDINLLAANNTSQQNTDSKGSSASIGIGLSLGGSRNGFTLDLGATGNRGQADGDELTHTNTKVEAGNQLLLSSGGDTQLKGAVASGKKVIADVGGDLNIESLQDTNTYKVDEKSLGIGISLCIPPFCYGMSSISGASANFGATNIDSNYASVTEQSGIKAGDDGFDINVRGNTDLVGAVIASSDKAVQDGKNSLVTSSLTSRDIKNKADYDANTVSLGGGYNEVGKDQKGNAQTGGKVNPGTDLAKNENNIGANMPIAISASDKASSVTRSGISGGAVVITDDAEQQKRTGQTAEQTVASLNRDVSSDRDGSNSLKPIFDEDEIRAGFEIVSAFSNEASTFLANKAREADLKRKQAKELQSKADNRDTPMSDAARLQLQLQAREYSAQANAISENWGAGGTYRQITTALIGAAGGNISAGNAAFVQGLVVNYVQQRGAGYIGDLVAKGELTEGSPLHAALHGIVACAGAAASSQSCGSGAAGAAASSLLTGLFSQTSPDESEEQREAKRNLIVSLVTGLAATSASIDPTTANTAAGAAVDNNWLATQQIVQFKKEYDEAKGLIAAGKVVAKWSYISGRQDVLTQFGIGKGLAQSGWNDVTGLAEFVAHPIEGLTGLGQLINNPEARKQFGDSVVNELNVKIETIKTALEVGGDENAEALGKAIGEIAWQVGSIATGVGGAAKGGVALAKAGIKVGAQQLEKMVVDGVKLAKIEASKTSNALPHRPVADAPETTPTRTPDELAGNNKPTTDAPNTNEKPETPPNPDKAVPAMDEFTVKAFNPFSSDKFKAMTPEQQKSFLKEYNKQLLAQQNAINRMTVEEFKTARDAYDKLGRNPDAAAAQQKFGKDFENEVRDSITESLMTKGTDFKTASAQAAVRAREIRSELAALHDPDMVAGGWFSHEPVRMGDSLINSSIGGSWPSRLKALDEAVSSAIANGSGQAKMNVRLELLRGRGN</sequence>
<evidence type="ECO:0000256" key="1">
    <source>
        <dbReference type="SAM" id="MobiDB-lite"/>
    </source>
</evidence>
<dbReference type="Pfam" id="PF13018">
    <property type="entry name" value="ESPR"/>
    <property type="match status" value="1"/>
</dbReference>
<dbReference type="Proteomes" id="UP000183126">
    <property type="component" value="Chromosome I"/>
</dbReference>
<evidence type="ECO:0000259" key="2">
    <source>
        <dbReference type="SMART" id="SM00912"/>
    </source>
</evidence>
<feature type="region of interest" description="Disordered" evidence="1">
    <location>
        <begin position="2368"/>
        <end position="2391"/>
    </location>
</feature>
<dbReference type="PATRIC" id="fig|200450.4.peg.3326"/>
<dbReference type="InterPro" id="IPR028949">
    <property type="entry name" value="Ntox15"/>
</dbReference>
<reference evidence="3 5" key="1">
    <citation type="submission" date="2015-02" db="EMBL/GenBank/DDBJ databases">
        <title>Two Pseudomonas sp. nov. isolated from raw milk.</title>
        <authorList>
            <person name="Wenning M."/>
            <person name="von Neubeck M."/>
            <person name="Huptas C."/>
            <person name="Scherer S."/>
        </authorList>
    </citation>
    <scope>NUCLEOTIDE SEQUENCE [LARGE SCALE GENOMIC DNA]</scope>
    <source>
        <strain evidence="3 5">DSM 14937</strain>
    </source>
</reference>
<protein>
    <submittedName>
        <fullName evidence="3">Adhesin</fullName>
    </submittedName>
    <submittedName>
        <fullName evidence="4">Filamentous hemagglutinin</fullName>
    </submittedName>
</protein>
<evidence type="ECO:0000313" key="6">
    <source>
        <dbReference type="Proteomes" id="UP000183126"/>
    </source>
</evidence>
<dbReference type="EMBL" id="JYLK01000003">
    <property type="protein sequence ID" value="KRP61870.1"/>
    <property type="molecule type" value="Genomic_DNA"/>
</dbReference>
<dbReference type="OrthoDB" id="2664633at2"/>
<evidence type="ECO:0000313" key="3">
    <source>
        <dbReference type="EMBL" id="KRP61870.1"/>
    </source>
</evidence>